<evidence type="ECO:0000313" key="4">
    <source>
        <dbReference type="EMBL" id="AIQ13924.1"/>
    </source>
</evidence>
<keyword evidence="5" id="KW-1185">Reference proteome</keyword>
<feature type="signal peptide" evidence="3">
    <location>
        <begin position="1"/>
        <end position="24"/>
    </location>
</feature>
<dbReference type="KEGG" id="pdu:PDUR_19935"/>
<reference evidence="4 5" key="1">
    <citation type="submission" date="2014-08" db="EMBL/GenBank/DDBJ databases">
        <title>Comparative genomics of the Paenibacillus odorifer group.</title>
        <authorList>
            <person name="den Bakker H.C."/>
            <person name="Tsai Y.-C."/>
            <person name="Martin N."/>
            <person name="Korlach J."/>
            <person name="Wiedmann M."/>
        </authorList>
    </citation>
    <scope>NUCLEOTIDE SEQUENCE [LARGE SCALE GENOMIC DNA]</scope>
    <source>
        <strain evidence="4 5">DSM 1735</strain>
    </source>
</reference>
<evidence type="ECO:0008006" key="6">
    <source>
        <dbReference type="Google" id="ProtNLM"/>
    </source>
</evidence>
<protein>
    <recommendedName>
        <fullName evidence="6">SbsC C-terminal domain-containing protein</fullName>
    </recommendedName>
</protein>
<dbReference type="Gene3D" id="6.10.250.3150">
    <property type="match status" value="1"/>
</dbReference>
<keyword evidence="3" id="KW-0732">Signal</keyword>
<evidence type="ECO:0000256" key="1">
    <source>
        <dbReference type="SAM" id="Coils"/>
    </source>
</evidence>
<name>A0A089IYC5_PAEDU</name>
<dbReference type="Proteomes" id="UP000029409">
    <property type="component" value="Chromosome"/>
</dbReference>
<dbReference type="AlphaFoldDB" id="A0A089IYC5"/>
<dbReference type="eggNOG" id="COG1196">
    <property type="taxonomic scope" value="Bacteria"/>
</dbReference>
<proteinExistence type="predicted"/>
<gene>
    <name evidence="4" type="ORF">PDUR_19935</name>
</gene>
<evidence type="ECO:0000313" key="5">
    <source>
        <dbReference type="Proteomes" id="UP000029409"/>
    </source>
</evidence>
<dbReference type="OrthoDB" id="2657928at2"/>
<keyword evidence="1" id="KW-0175">Coiled coil</keyword>
<feature type="coiled-coil region" evidence="1">
    <location>
        <begin position="155"/>
        <end position="199"/>
    </location>
</feature>
<sequence length="382" mass="42554">MTAFPLILLCCSLLLIPPAPYLSADPEQSATAAAPSASPPSSMPSASMPSFSDNEEARKLMQQTLSAAEIEKEIERIGAEQHALELSTAALSSQAAKKKADITEKEKRAGAVVRAYYTGDRDPLLTALLSAKTLSKWFILLDYYEMIMGHDKEILAEYEKEYKDLRTTLEAAERSSQELAELRSALEEQKLRVEALHKDINGAIQSSGNPESMAALLEEFTAYWQNIGIHEVKTYFKALSAAMNDLPQFVENREGVLTRRGMTYELNLKEADLNEFLHSKNKLFDNFAFTFENGSVIASGKSGDLSLRLQGHYTIQDEPMNGLMFHVDSIIFNGLELPDMTRKSLEEEFDLGFYPSKIVSFLRASEVDSKDGVLHVKLTLSF</sequence>
<evidence type="ECO:0000256" key="2">
    <source>
        <dbReference type="SAM" id="MobiDB-lite"/>
    </source>
</evidence>
<feature type="region of interest" description="Disordered" evidence="2">
    <location>
        <begin position="25"/>
        <end position="55"/>
    </location>
</feature>
<accession>A0A089IYC5</accession>
<dbReference type="EMBL" id="CP009288">
    <property type="protein sequence ID" value="AIQ13924.1"/>
    <property type="molecule type" value="Genomic_DNA"/>
</dbReference>
<organism evidence="4 5">
    <name type="scientific">Paenibacillus durus</name>
    <name type="common">Paenibacillus azotofixans</name>
    <dbReference type="NCBI Taxonomy" id="44251"/>
    <lineage>
        <taxon>Bacteria</taxon>
        <taxon>Bacillati</taxon>
        <taxon>Bacillota</taxon>
        <taxon>Bacilli</taxon>
        <taxon>Bacillales</taxon>
        <taxon>Paenibacillaceae</taxon>
        <taxon>Paenibacillus</taxon>
    </lineage>
</organism>
<dbReference type="STRING" id="44251.PDUR_19935"/>
<evidence type="ECO:0000256" key="3">
    <source>
        <dbReference type="SAM" id="SignalP"/>
    </source>
</evidence>
<feature type="chain" id="PRO_5001844063" description="SbsC C-terminal domain-containing protein" evidence="3">
    <location>
        <begin position="25"/>
        <end position="382"/>
    </location>
</feature>